<evidence type="ECO:0000313" key="4">
    <source>
        <dbReference type="Proteomes" id="UP001569428"/>
    </source>
</evidence>
<feature type="transmembrane region" description="Helical" evidence="1">
    <location>
        <begin position="117"/>
        <end position="141"/>
    </location>
</feature>
<evidence type="ECO:0000256" key="1">
    <source>
        <dbReference type="SAM" id="Phobius"/>
    </source>
</evidence>
<keyword evidence="1" id="KW-0472">Membrane</keyword>
<keyword evidence="4" id="KW-1185">Reference proteome</keyword>
<feature type="domain" description="CAAX prenyl protease 2/Lysostaphin resistance protein A-like" evidence="2">
    <location>
        <begin position="119"/>
        <end position="212"/>
    </location>
</feature>
<proteinExistence type="predicted"/>
<keyword evidence="1" id="KW-0812">Transmembrane</keyword>
<feature type="transmembrane region" description="Helical" evidence="1">
    <location>
        <begin position="153"/>
        <end position="172"/>
    </location>
</feature>
<dbReference type="EMBL" id="JBGMEK010000002">
    <property type="protein sequence ID" value="MFA0809637.1"/>
    <property type="molecule type" value="Genomic_DNA"/>
</dbReference>
<protein>
    <submittedName>
        <fullName evidence="3">Lysostaphin resistance A-like protein</fullName>
    </submittedName>
</protein>
<evidence type="ECO:0000259" key="2">
    <source>
        <dbReference type="Pfam" id="PF02517"/>
    </source>
</evidence>
<name>A0ABV4NUI4_9GAMM</name>
<comment type="caution">
    <text evidence="3">The sequence shown here is derived from an EMBL/GenBank/DDBJ whole genome shotgun (WGS) entry which is preliminary data.</text>
</comment>
<dbReference type="Proteomes" id="UP001569428">
    <property type="component" value="Unassembled WGS sequence"/>
</dbReference>
<gene>
    <name evidence="3" type="ORF">ACCI49_01795</name>
</gene>
<feature type="transmembrane region" description="Helical" evidence="1">
    <location>
        <begin position="91"/>
        <end position="111"/>
    </location>
</feature>
<organism evidence="3 4">
    <name type="scientific">Microbulbifer epialgicus</name>
    <dbReference type="NCBI Taxonomy" id="393907"/>
    <lineage>
        <taxon>Bacteria</taxon>
        <taxon>Pseudomonadati</taxon>
        <taxon>Pseudomonadota</taxon>
        <taxon>Gammaproteobacteria</taxon>
        <taxon>Cellvibrionales</taxon>
        <taxon>Microbulbiferaceae</taxon>
        <taxon>Microbulbifer</taxon>
    </lineage>
</organism>
<dbReference type="InterPro" id="IPR003675">
    <property type="entry name" value="Rce1/LyrA-like_dom"/>
</dbReference>
<accession>A0ABV4NUI4</accession>
<feature type="transmembrane region" description="Helical" evidence="1">
    <location>
        <begin position="23"/>
        <end position="40"/>
    </location>
</feature>
<evidence type="ECO:0000313" key="3">
    <source>
        <dbReference type="EMBL" id="MFA0809637.1"/>
    </source>
</evidence>
<reference evidence="3 4" key="1">
    <citation type="submission" date="2024-08" db="EMBL/GenBank/DDBJ databases">
        <authorList>
            <person name="Ishaq N."/>
        </authorList>
    </citation>
    <scope>NUCLEOTIDE SEQUENCE [LARGE SCALE GENOMIC DNA]</scope>
    <source>
        <strain evidence="3 4">DSM 18651</strain>
    </source>
</reference>
<feature type="transmembrane region" description="Helical" evidence="1">
    <location>
        <begin position="200"/>
        <end position="221"/>
    </location>
</feature>
<feature type="transmembrane region" description="Helical" evidence="1">
    <location>
        <begin position="60"/>
        <end position="79"/>
    </location>
</feature>
<feature type="transmembrane region" description="Helical" evidence="1">
    <location>
        <begin position="178"/>
        <end position="195"/>
    </location>
</feature>
<keyword evidence="1" id="KW-1133">Transmembrane helix</keyword>
<sequence length="223" mass="24844">MLAPVIWLALTGIEIYKGWQRGVLFLITALLMLVAGLNIIPGSERIQVLPPYTDSTGNLIYASINSGKAVIAIALLAFMLRLRQTIQLAELPYLFAAIAIPVLSGLLLYGYSYKASLTIFIAILINLLIVCISEEGFFRWILQRGLAEVLGRWRWVSVPVIALVFTLLHVGWSADPAAKFLLGLAALCYAMLWYLRSNFWLCVFAHWGVNLLHMLILPYPLPG</sequence>
<dbReference type="Pfam" id="PF02517">
    <property type="entry name" value="Rce1-like"/>
    <property type="match status" value="1"/>
</dbReference>
<dbReference type="RefSeq" id="WP_371837253.1">
    <property type="nucleotide sequence ID" value="NZ_JBGMEK010000002.1"/>
</dbReference>